<dbReference type="InterPro" id="IPR027267">
    <property type="entry name" value="AH/BAR_dom_sf"/>
</dbReference>
<accession>A2DN10</accession>
<gene>
    <name evidence="2" type="ORF">TVAG_122530</name>
</gene>
<dbReference type="SMR" id="A2DN10"/>
<dbReference type="RefSeq" id="XP_001579173.1">
    <property type="nucleotide sequence ID" value="XM_001579123.1"/>
</dbReference>
<sequence length="403" mass="46251">MERRKVDENPYHEMIKRILRSTERRASDTKDLLDMFTELVASISKIIEQVNKVNSDYSFITSRENTTTFFKEFIQYISENVIDIHGLNNFKLAIIESINSPLSNFYTRAQEKCRAFQMSFNQAEIALDIGEGQYKKAYQEYEAACAELEAELDPYKSEQLIQKCQREEIAALNACKTLSNVRRSYCLEVEKVFYSFELLEKDYYNLIDATIGTLNSVISNLATMYITKSESAAEKIEKIVEEDEDEAIVENLKRVISHNCDTAVKQVELQFNIFDLLSPKIVYEKMLKCEVCVAVEPYENPQEAGLVVAIGDLVEVRERNKKFLTVELLSNGVVGKIEPSYFGPSSFTRTICKLKSDFGYALINYRPGFYFCIVNEYPNCFRCKTPSGSFVNVPKNLVELTVV</sequence>
<evidence type="ECO:0000313" key="3">
    <source>
        <dbReference type="Proteomes" id="UP000001542"/>
    </source>
</evidence>
<dbReference type="Gene3D" id="1.20.1270.60">
    <property type="entry name" value="Arfaptin homology (AH) domain/BAR domain"/>
    <property type="match status" value="1"/>
</dbReference>
<reference evidence="2" key="1">
    <citation type="submission" date="2006-10" db="EMBL/GenBank/DDBJ databases">
        <authorList>
            <person name="Amadeo P."/>
            <person name="Zhao Q."/>
            <person name="Wortman J."/>
            <person name="Fraser-Liggett C."/>
            <person name="Carlton J."/>
        </authorList>
    </citation>
    <scope>NUCLEOTIDE SEQUENCE</scope>
    <source>
        <strain evidence="2">G3</strain>
    </source>
</reference>
<dbReference type="VEuPathDB" id="TrichDB:TVAGG3_1010660"/>
<organism evidence="2 3">
    <name type="scientific">Trichomonas vaginalis (strain ATCC PRA-98 / G3)</name>
    <dbReference type="NCBI Taxonomy" id="412133"/>
    <lineage>
        <taxon>Eukaryota</taxon>
        <taxon>Metamonada</taxon>
        <taxon>Parabasalia</taxon>
        <taxon>Trichomonadida</taxon>
        <taxon>Trichomonadidae</taxon>
        <taxon>Trichomonas</taxon>
    </lineage>
</organism>
<evidence type="ECO:0000256" key="1">
    <source>
        <dbReference type="SAM" id="Coils"/>
    </source>
</evidence>
<proteinExistence type="predicted"/>
<dbReference type="AlphaFoldDB" id="A2DN10"/>
<reference evidence="2" key="2">
    <citation type="journal article" date="2007" name="Science">
        <title>Draft genome sequence of the sexually transmitted pathogen Trichomonas vaginalis.</title>
        <authorList>
            <person name="Carlton J.M."/>
            <person name="Hirt R.P."/>
            <person name="Silva J.C."/>
            <person name="Delcher A.L."/>
            <person name="Schatz M."/>
            <person name="Zhao Q."/>
            <person name="Wortman J.R."/>
            <person name="Bidwell S.L."/>
            <person name="Alsmark U.C.M."/>
            <person name="Besteiro S."/>
            <person name="Sicheritz-Ponten T."/>
            <person name="Noel C.J."/>
            <person name="Dacks J.B."/>
            <person name="Foster P.G."/>
            <person name="Simillion C."/>
            <person name="Van de Peer Y."/>
            <person name="Miranda-Saavedra D."/>
            <person name="Barton G.J."/>
            <person name="Westrop G.D."/>
            <person name="Mueller S."/>
            <person name="Dessi D."/>
            <person name="Fiori P.L."/>
            <person name="Ren Q."/>
            <person name="Paulsen I."/>
            <person name="Zhang H."/>
            <person name="Bastida-Corcuera F.D."/>
            <person name="Simoes-Barbosa A."/>
            <person name="Brown M.T."/>
            <person name="Hayes R.D."/>
            <person name="Mukherjee M."/>
            <person name="Okumura C.Y."/>
            <person name="Schneider R."/>
            <person name="Smith A.J."/>
            <person name="Vanacova S."/>
            <person name="Villalvazo M."/>
            <person name="Haas B.J."/>
            <person name="Pertea M."/>
            <person name="Feldblyum T.V."/>
            <person name="Utterback T.R."/>
            <person name="Shu C.L."/>
            <person name="Osoegawa K."/>
            <person name="de Jong P.J."/>
            <person name="Hrdy I."/>
            <person name="Horvathova L."/>
            <person name="Zubacova Z."/>
            <person name="Dolezal P."/>
            <person name="Malik S.B."/>
            <person name="Logsdon J.M. Jr."/>
            <person name="Henze K."/>
            <person name="Gupta A."/>
            <person name="Wang C.C."/>
            <person name="Dunne R.L."/>
            <person name="Upcroft J.A."/>
            <person name="Upcroft P."/>
            <person name="White O."/>
            <person name="Salzberg S.L."/>
            <person name="Tang P."/>
            <person name="Chiu C.-H."/>
            <person name="Lee Y.-S."/>
            <person name="Embley T.M."/>
            <person name="Coombs G.H."/>
            <person name="Mottram J.C."/>
            <person name="Tachezy J."/>
            <person name="Fraser-Liggett C.M."/>
            <person name="Johnson P.J."/>
        </authorList>
    </citation>
    <scope>NUCLEOTIDE SEQUENCE [LARGE SCALE GENOMIC DNA]</scope>
    <source>
        <strain evidence="2">G3</strain>
    </source>
</reference>
<dbReference type="EMBL" id="DS113221">
    <property type="protein sequence ID" value="EAY18187.1"/>
    <property type="molecule type" value="Genomic_DNA"/>
</dbReference>
<protein>
    <submittedName>
        <fullName evidence="2">Variant SH3 domain containing protein</fullName>
    </submittedName>
</protein>
<dbReference type="SUPFAM" id="SSF103657">
    <property type="entry name" value="BAR/IMD domain-like"/>
    <property type="match status" value="1"/>
</dbReference>
<feature type="coiled-coil region" evidence="1">
    <location>
        <begin position="131"/>
        <end position="158"/>
    </location>
</feature>
<evidence type="ECO:0000313" key="2">
    <source>
        <dbReference type="EMBL" id="EAY18187.1"/>
    </source>
</evidence>
<dbReference type="InParanoid" id="A2DN10"/>
<name>A2DN10_TRIV3</name>
<dbReference type="KEGG" id="tva:5463678"/>
<dbReference type="VEuPathDB" id="TrichDB:TVAG_122530"/>
<dbReference type="Proteomes" id="UP000001542">
    <property type="component" value="Unassembled WGS sequence"/>
</dbReference>
<keyword evidence="1" id="KW-0175">Coiled coil</keyword>
<keyword evidence="3" id="KW-1185">Reference proteome</keyword>